<keyword evidence="2" id="KW-1185">Reference proteome</keyword>
<gene>
    <name evidence="1" type="ORF">DSO57_1028414</name>
</gene>
<protein>
    <submittedName>
        <fullName evidence="1">Uncharacterized protein</fullName>
    </submittedName>
</protein>
<name>A0ACC2RG86_9FUNG</name>
<evidence type="ECO:0000313" key="1">
    <source>
        <dbReference type="EMBL" id="KAJ9049070.1"/>
    </source>
</evidence>
<proteinExistence type="predicted"/>
<dbReference type="Proteomes" id="UP001165960">
    <property type="component" value="Unassembled WGS sequence"/>
</dbReference>
<comment type="caution">
    <text evidence="1">The sequence shown here is derived from an EMBL/GenBank/DDBJ whole genome shotgun (WGS) entry which is preliminary data.</text>
</comment>
<organism evidence="1 2">
    <name type="scientific">Entomophthora muscae</name>
    <dbReference type="NCBI Taxonomy" id="34485"/>
    <lineage>
        <taxon>Eukaryota</taxon>
        <taxon>Fungi</taxon>
        <taxon>Fungi incertae sedis</taxon>
        <taxon>Zoopagomycota</taxon>
        <taxon>Entomophthoromycotina</taxon>
        <taxon>Entomophthoromycetes</taxon>
        <taxon>Entomophthorales</taxon>
        <taxon>Entomophthoraceae</taxon>
        <taxon>Entomophthora</taxon>
    </lineage>
</organism>
<reference evidence="1" key="1">
    <citation type="submission" date="2022-04" db="EMBL/GenBank/DDBJ databases">
        <title>Genome of the entomopathogenic fungus Entomophthora muscae.</title>
        <authorList>
            <person name="Elya C."/>
            <person name="Lovett B.R."/>
            <person name="Lee E."/>
            <person name="Macias A.M."/>
            <person name="Hajek A.E."/>
            <person name="De Bivort B.L."/>
            <person name="Kasson M.T."/>
            <person name="De Fine Licht H.H."/>
            <person name="Stajich J.E."/>
        </authorList>
    </citation>
    <scope>NUCLEOTIDE SEQUENCE</scope>
    <source>
        <strain evidence="1">Berkeley</strain>
    </source>
</reference>
<sequence length="153" mass="17692">MKQRTCITQHHVKVMKNVYKDDPHPSKEVREKLATRLSLTERTVRIWFQNQRSKARSTGELPAISRIHGSRLPSKRTSHHTEPSSSPPSTDSEFFSWVEPQINNHDLSYDIPLQPFNKPMDLKDGFMTCDEFNSIAPAPHPLPITQFDELFLI</sequence>
<evidence type="ECO:0000313" key="2">
    <source>
        <dbReference type="Proteomes" id="UP001165960"/>
    </source>
</evidence>
<accession>A0ACC2RG86</accession>
<dbReference type="EMBL" id="QTSX02007280">
    <property type="protein sequence ID" value="KAJ9049070.1"/>
    <property type="molecule type" value="Genomic_DNA"/>
</dbReference>